<gene>
    <name evidence="2" type="ORF">ACFFSY_02275</name>
</gene>
<sequence>MSCNHHHCNPVCPTETVFDPPIRVVRDFFHPQRVQVVQIVEVVNRHHCVPVFEKVVQVVEREEDCTHHGHHHGHHDGRGHANIAGDKSSANPKSKGRRAAKRK</sequence>
<organism evidence="2 3">
    <name type="scientific">Paenibacillus aurantiacus</name>
    <dbReference type="NCBI Taxonomy" id="1936118"/>
    <lineage>
        <taxon>Bacteria</taxon>
        <taxon>Bacillati</taxon>
        <taxon>Bacillota</taxon>
        <taxon>Bacilli</taxon>
        <taxon>Bacillales</taxon>
        <taxon>Paenibacillaceae</taxon>
        <taxon>Paenibacillus</taxon>
    </lineage>
</organism>
<feature type="compositionally biased region" description="Basic residues" evidence="1">
    <location>
        <begin position="68"/>
        <end position="77"/>
    </location>
</feature>
<evidence type="ECO:0000313" key="3">
    <source>
        <dbReference type="Proteomes" id="UP001589747"/>
    </source>
</evidence>
<dbReference type="RefSeq" id="WP_377489243.1">
    <property type="nucleotide sequence ID" value="NZ_JBHMDO010000003.1"/>
</dbReference>
<evidence type="ECO:0008006" key="4">
    <source>
        <dbReference type="Google" id="ProtNLM"/>
    </source>
</evidence>
<proteinExistence type="predicted"/>
<reference evidence="2 3" key="1">
    <citation type="submission" date="2024-09" db="EMBL/GenBank/DDBJ databases">
        <authorList>
            <person name="Sun Q."/>
            <person name="Mori K."/>
        </authorList>
    </citation>
    <scope>NUCLEOTIDE SEQUENCE [LARGE SCALE GENOMIC DNA]</scope>
    <source>
        <strain evidence="2 3">TISTR 2452</strain>
    </source>
</reference>
<evidence type="ECO:0000313" key="2">
    <source>
        <dbReference type="EMBL" id="MFB9324765.1"/>
    </source>
</evidence>
<feature type="compositionally biased region" description="Basic residues" evidence="1">
    <location>
        <begin position="94"/>
        <end position="103"/>
    </location>
</feature>
<feature type="region of interest" description="Disordered" evidence="1">
    <location>
        <begin position="63"/>
        <end position="103"/>
    </location>
</feature>
<name>A0ABV5KIP3_9BACL</name>
<keyword evidence="3" id="KW-1185">Reference proteome</keyword>
<accession>A0ABV5KIP3</accession>
<dbReference type="EMBL" id="JBHMDO010000003">
    <property type="protein sequence ID" value="MFB9324765.1"/>
    <property type="molecule type" value="Genomic_DNA"/>
</dbReference>
<dbReference type="Proteomes" id="UP001589747">
    <property type="component" value="Unassembled WGS sequence"/>
</dbReference>
<comment type="caution">
    <text evidence="2">The sequence shown here is derived from an EMBL/GenBank/DDBJ whole genome shotgun (WGS) entry which is preliminary data.</text>
</comment>
<evidence type="ECO:0000256" key="1">
    <source>
        <dbReference type="SAM" id="MobiDB-lite"/>
    </source>
</evidence>
<protein>
    <recommendedName>
        <fullName evidence="4">Spore coat protein D</fullName>
    </recommendedName>
</protein>